<keyword evidence="3" id="KW-1185">Reference proteome</keyword>
<dbReference type="Proteomes" id="UP000293519">
    <property type="component" value="Unassembled WGS sequence"/>
</dbReference>
<dbReference type="OrthoDB" id="3495561at2"/>
<dbReference type="InterPro" id="IPR050490">
    <property type="entry name" value="Bact_solute-bd_prot1"/>
</dbReference>
<comment type="caution">
    <text evidence="2">The sequence shown here is derived from an EMBL/GenBank/DDBJ whole genome shotgun (WGS) entry which is preliminary data.</text>
</comment>
<evidence type="ECO:0000256" key="1">
    <source>
        <dbReference type="SAM" id="SignalP"/>
    </source>
</evidence>
<dbReference type="RefSeq" id="WP_130484773.1">
    <property type="nucleotide sequence ID" value="NZ_SGWW01000001.1"/>
</dbReference>
<dbReference type="PANTHER" id="PTHR43649">
    <property type="entry name" value="ARABINOSE-BINDING PROTEIN-RELATED"/>
    <property type="match status" value="1"/>
</dbReference>
<dbReference type="PANTHER" id="PTHR43649:SF14">
    <property type="entry name" value="BLR3389 PROTEIN"/>
    <property type="match status" value="1"/>
</dbReference>
<dbReference type="Pfam" id="PF01547">
    <property type="entry name" value="SBP_bac_1"/>
    <property type="match status" value="1"/>
</dbReference>
<feature type="chain" id="PRO_5020255413" evidence="1">
    <location>
        <begin position="28"/>
        <end position="456"/>
    </location>
</feature>
<dbReference type="SUPFAM" id="SSF53850">
    <property type="entry name" value="Periplasmic binding protein-like II"/>
    <property type="match status" value="1"/>
</dbReference>
<evidence type="ECO:0000313" key="3">
    <source>
        <dbReference type="Proteomes" id="UP000293519"/>
    </source>
</evidence>
<organism evidence="2 3">
    <name type="scientific">Microcella putealis</name>
    <dbReference type="NCBI Taxonomy" id="337005"/>
    <lineage>
        <taxon>Bacteria</taxon>
        <taxon>Bacillati</taxon>
        <taxon>Actinomycetota</taxon>
        <taxon>Actinomycetes</taxon>
        <taxon>Micrococcales</taxon>
        <taxon>Microbacteriaceae</taxon>
        <taxon>Microcella</taxon>
    </lineage>
</organism>
<sequence length="456" mass="48534">MRARRSAIALSAIAAGSLIGIVGCSPASGGGSGDEQTLTVSYIRTDAFTALDTLMQTTKEQFEADNDGVTVELQPASANDEDYKTRLALSHRSADTAPDIFYQDTTTVRADAEAGYLLALDDYLAEWEDWDQFSDAAKQAGVGNDGQTYAVSLGTDTRGLWYSIPVLEAAGIETPWQPETWDDVLAMAEAVQSSDPDAVPFMLYAGTGTGEGSNMQGFYQLLYGTELGGDALYDSESGKWVVGSQGFIDSLEFVQTVYDEGYALPVDRALDPNVWQSVFGELFPGDALGATIEGSYTPSFWVPGGSFEWDSYADNMGVAAFPTQNGDGPGVSMSGGWTLAVGAQTDAPDLAFEFLTMALSFDNSLSYVNENSQIAVRADVAADPSYTEANPFVGAVTEFVEFTYFRPATSDYNQISAAVQRATEAVITGQASPAEAAAEYDREVESIVGADQVIAP</sequence>
<keyword evidence="1" id="KW-0732">Signal</keyword>
<dbReference type="PROSITE" id="PS51257">
    <property type="entry name" value="PROKAR_LIPOPROTEIN"/>
    <property type="match status" value="1"/>
</dbReference>
<dbReference type="Gene3D" id="3.40.190.10">
    <property type="entry name" value="Periplasmic binding protein-like II"/>
    <property type="match status" value="2"/>
</dbReference>
<dbReference type="InterPro" id="IPR006059">
    <property type="entry name" value="SBP"/>
</dbReference>
<proteinExistence type="predicted"/>
<gene>
    <name evidence="2" type="ORF">EV141_0960</name>
</gene>
<dbReference type="AlphaFoldDB" id="A0A4Q7LZ82"/>
<protein>
    <submittedName>
        <fullName evidence="2">Carbohydrate ABC transporter substrate-binding protein (CUT1 family)</fullName>
    </submittedName>
</protein>
<dbReference type="EMBL" id="SGWW01000001">
    <property type="protein sequence ID" value="RZS59727.1"/>
    <property type="molecule type" value="Genomic_DNA"/>
</dbReference>
<feature type="signal peptide" evidence="1">
    <location>
        <begin position="1"/>
        <end position="27"/>
    </location>
</feature>
<name>A0A4Q7LZ82_9MICO</name>
<evidence type="ECO:0000313" key="2">
    <source>
        <dbReference type="EMBL" id="RZS59727.1"/>
    </source>
</evidence>
<reference evidence="2 3" key="1">
    <citation type="journal article" date="2015" name="Stand. Genomic Sci.">
        <title>Genomic Encyclopedia of Bacterial and Archaeal Type Strains, Phase III: the genomes of soil and plant-associated and newly described type strains.</title>
        <authorList>
            <person name="Whitman W.B."/>
            <person name="Woyke T."/>
            <person name="Klenk H.P."/>
            <person name="Zhou Y."/>
            <person name="Lilburn T.G."/>
            <person name="Beck B.J."/>
            <person name="De Vos P."/>
            <person name="Vandamme P."/>
            <person name="Eisen J.A."/>
            <person name="Garrity G."/>
            <person name="Hugenholtz P."/>
            <person name="Kyrpides N.C."/>
        </authorList>
    </citation>
    <scope>NUCLEOTIDE SEQUENCE [LARGE SCALE GENOMIC DNA]</scope>
    <source>
        <strain evidence="2 3">CV2</strain>
    </source>
</reference>
<accession>A0A4Q7LZ82</accession>